<reference evidence="1 2" key="1">
    <citation type="submission" date="2016-10" db="EMBL/GenBank/DDBJ databases">
        <authorList>
            <person name="Varghese N."/>
            <person name="Submissions S."/>
        </authorList>
    </citation>
    <scope>NUCLEOTIDE SEQUENCE [LARGE SCALE GENOMIC DNA]</scope>
    <source>
        <strain evidence="1 2">Nl1</strain>
    </source>
</reference>
<organism evidence="1 2">
    <name type="scientific">Nitrosospira multiformis</name>
    <dbReference type="NCBI Taxonomy" id="1231"/>
    <lineage>
        <taxon>Bacteria</taxon>
        <taxon>Pseudomonadati</taxon>
        <taxon>Pseudomonadota</taxon>
        <taxon>Betaproteobacteria</taxon>
        <taxon>Nitrosomonadales</taxon>
        <taxon>Nitrosomonadaceae</taxon>
        <taxon>Nitrosospira</taxon>
    </lineage>
</organism>
<dbReference type="RefSeq" id="WP_074630995.1">
    <property type="nucleotide sequence ID" value="NZ_FNKY01000001.1"/>
</dbReference>
<sequence>MKALFFLRHYNDIDHITPVIYKWVDSGHTCDIVLIGKSRFRNDYRIEFLRKLDGVRMAHIRDLLPPVEFVRWFLQTLILIRNVRRPYLAPITAALAKSYDAGRRAPVWHSTAQRLLKRSFGGPHEGASEGVVVFDWIERNSSICVEWVAVMLSTARAMGLGTVSLPHGDSPHASQLIRRRELRLEPDTTFANAGIFDKVVVPNELCSVRFRPFMDNRKLAVLGSPRYCDEWLAKLATLMPPSPLTRSDSRLKVVIFLRKSNFSTFWEEVGEVVRIVAGFPGVELIIKPHTRGGLQQSLTKDASLRRLPNVSVAGDIHSIYLMNWADVIIDLATSVVFEAVKAKRPVLAGDYLHAGRSALAEYLPETELRCRDDVYRQIEGFLSHGCDNFYIEAHHQRFVKEMIDVGDPDVLSRYVALLEGQGRPPASQDQSCPDERAVNLAVG</sequence>
<proteinExistence type="predicted"/>
<evidence type="ECO:0008006" key="3">
    <source>
        <dbReference type="Google" id="ProtNLM"/>
    </source>
</evidence>
<evidence type="ECO:0000313" key="2">
    <source>
        <dbReference type="Proteomes" id="UP000183471"/>
    </source>
</evidence>
<comment type="caution">
    <text evidence="1">The sequence shown here is derived from an EMBL/GenBank/DDBJ whole genome shotgun (WGS) entry which is preliminary data.</text>
</comment>
<dbReference type="Proteomes" id="UP000183471">
    <property type="component" value="Unassembled WGS sequence"/>
</dbReference>
<protein>
    <recommendedName>
        <fullName evidence="3">CDP-Glycerol:Poly(Glycerophosphate) glycerophosphotransferase</fullName>
    </recommendedName>
</protein>
<dbReference type="EMBL" id="FNKY01000001">
    <property type="protein sequence ID" value="SDQ44561.1"/>
    <property type="molecule type" value="Genomic_DNA"/>
</dbReference>
<dbReference type="SUPFAM" id="SSF53756">
    <property type="entry name" value="UDP-Glycosyltransferase/glycogen phosphorylase"/>
    <property type="match status" value="1"/>
</dbReference>
<evidence type="ECO:0000313" key="1">
    <source>
        <dbReference type="EMBL" id="SDQ44561.1"/>
    </source>
</evidence>
<accession>A0ABY0T8L4</accession>
<keyword evidence="2" id="KW-1185">Reference proteome</keyword>
<name>A0ABY0T8L4_9PROT</name>
<gene>
    <name evidence="1" type="ORF">SAMN05216402_0877</name>
</gene>